<dbReference type="RefSeq" id="WP_022461296.1">
    <property type="nucleotide sequence ID" value="NZ_CABJFB010000011.1"/>
</dbReference>
<dbReference type="Pfam" id="PF07883">
    <property type="entry name" value="Cupin_2"/>
    <property type="match status" value="1"/>
</dbReference>
<dbReference type="Proteomes" id="UP000768180">
    <property type="component" value="Unassembled WGS sequence"/>
</dbReference>
<evidence type="ECO:0000313" key="4">
    <source>
        <dbReference type="EMBL" id="CUP83411.1"/>
    </source>
</evidence>
<evidence type="ECO:0000259" key="2">
    <source>
        <dbReference type="Pfam" id="PF07883"/>
    </source>
</evidence>
<evidence type="ECO:0000313" key="3">
    <source>
        <dbReference type="EMBL" id="CUN67463.1"/>
    </source>
</evidence>
<dbReference type="InterPro" id="IPR051610">
    <property type="entry name" value="GPI/OXD"/>
</dbReference>
<dbReference type="CDD" id="cd02221">
    <property type="entry name" value="cupin_TM1287-like"/>
    <property type="match status" value="1"/>
</dbReference>
<evidence type="ECO:0000256" key="1">
    <source>
        <dbReference type="ARBA" id="ARBA00022723"/>
    </source>
</evidence>
<dbReference type="AlphaFoldDB" id="A0A174RGU6"/>
<name>A0A174RGU6_9FIRM</name>
<dbReference type="Gene3D" id="2.60.120.10">
    <property type="entry name" value="Jelly Rolls"/>
    <property type="match status" value="1"/>
</dbReference>
<evidence type="ECO:0000313" key="9">
    <source>
        <dbReference type="Proteomes" id="UP000768180"/>
    </source>
</evidence>
<dbReference type="EMBL" id="CYYV01000002">
    <property type="protein sequence ID" value="CUN67463.1"/>
    <property type="molecule type" value="Genomic_DNA"/>
</dbReference>
<dbReference type="PANTHER" id="PTHR35848:SF6">
    <property type="entry name" value="CUPIN TYPE-2 DOMAIN-CONTAINING PROTEIN"/>
    <property type="match status" value="1"/>
</dbReference>
<accession>A0A174RGU6</accession>
<feature type="domain" description="Cupin type-2" evidence="2">
    <location>
        <begin position="26"/>
        <end position="93"/>
    </location>
</feature>
<reference evidence="5" key="4">
    <citation type="submission" date="2022-01" db="EMBL/GenBank/DDBJ databases">
        <title>Collection of gut derived symbiotic bacterial strains cultured from healthy donors.</title>
        <authorList>
            <person name="Lin H."/>
            <person name="Kohout C."/>
            <person name="Waligurski E."/>
            <person name="Pamer E.G."/>
        </authorList>
    </citation>
    <scope>NUCLEOTIDE SEQUENCE</scope>
    <source>
        <strain evidence="5">DFI.5.49</strain>
    </source>
</reference>
<dbReference type="PANTHER" id="PTHR35848">
    <property type="entry name" value="OXALATE-BINDING PROTEIN"/>
    <property type="match status" value="1"/>
</dbReference>
<evidence type="ECO:0000313" key="8">
    <source>
        <dbReference type="Proteomes" id="UP000095709"/>
    </source>
</evidence>
<dbReference type="InterPro" id="IPR013096">
    <property type="entry name" value="Cupin_2"/>
</dbReference>
<dbReference type="Proteomes" id="UP000095706">
    <property type="component" value="Unassembled WGS sequence"/>
</dbReference>
<dbReference type="EMBL" id="CZAL01000018">
    <property type="protein sequence ID" value="CUP83411.1"/>
    <property type="molecule type" value="Genomic_DNA"/>
</dbReference>
<proteinExistence type="predicted"/>
<organism evidence="4 8">
    <name type="scientific">Fusicatenibacter saccharivorans</name>
    <dbReference type="NCBI Taxonomy" id="1150298"/>
    <lineage>
        <taxon>Bacteria</taxon>
        <taxon>Bacillati</taxon>
        <taxon>Bacillota</taxon>
        <taxon>Clostridia</taxon>
        <taxon>Lachnospirales</taxon>
        <taxon>Lachnospiraceae</taxon>
        <taxon>Fusicatenibacter</taxon>
    </lineage>
</organism>
<evidence type="ECO:0000313" key="7">
    <source>
        <dbReference type="Proteomes" id="UP000095706"/>
    </source>
</evidence>
<evidence type="ECO:0000313" key="5">
    <source>
        <dbReference type="EMBL" id="MCG4766378.1"/>
    </source>
</evidence>
<reference evidence="7 8" key="1">
    <citation type="submission" date="2015-09" db="EMBL/GenBank/DDBJ databases">
        <authorList>
            <consortium name="Pathogen Informatics"/>
        </authorList>
    </citation>
    <scope>NUCLEOTIDE SEQUENCE [LARGE SCALE GENOMIC DNA]</scope>
    <source>
        <strain evidence="3 7">2789STDY5608849</strain>
        <strain evidence="4 8">2789STDY5834885</strain>
    </source>
</reference>
<protein>
    <submittedName>
        <fullName evidence="5">Cupin domain-containing protein</fullName>
    </submittedName>
    <submittedName>
        <fullName evidence="4">Uncharacterized conserved protein, contains double-stranded beta-helix domain</fullName>
    </submittedName>
</protein>
<reference evidence="6" key="3">
    <citation type="submission" date="2020-02" db="EMBL/GenBank/DDBJ databases">
        <authorList>
            <person name="Littmann E."/>
            <person name="Sorbara M."/>
        </authorList>
    </citation>
    <scope>NUCLEOTIDE SEQUENCE</scope>
    <source>
        <strain evidence="6">MSK.14.54</strain>
    </source>
</reference>
<dbReference type="EMBL" id="JAAITQ010000020">
    <property type="protein sequence ID" value="NSE16928.1"/>
    <property type="molecule type" value="Genomic_DNA"/>
</dbReference>
<dbReference type="InterPro" id="IPR011051">
    <property type="entry name" value="RmlC_Cupin_sf"/>
</dbReference>
<keyword evidence="9" id="KW-1185">Reference proteome</keyword>
<sequence>MADRHTTEKLLEGERLSGKVTLFAKVTILPGDELPYHEHHGETEAYHILSGAGMYQDNDKTYPVQAGMTTFCEDGSGHAVSCAGEEPLVFLAMIQKKVE</sequence>
<dbReference type="GO" id="GO:0046872">
    <property type="term" value="F:metal ion binding"/>
    <property type="evidence" value="ECO:0007669"/>
    <property type="project" value="UniProtKB-KW"/>
</dbReference>
<dbReference type="EMBL" id="JAKNFS010000018">
    <property type="protein sequence ID" value="MCG4766378.1"/>
    <property type="molecule type" value="Genomic_DNA"/>
</dbReference>
<dbReference type="GeneID" id="79854624"/>
<gene>
    <name evidence="3" type="ORF">ERS852406_00528</name>
    <name evidence="4" type="ORF">ERS852498_02936</name>
    <name evidence="6" type="ORF">G5B05_11030</name>
    <name evidence="5" type="ORF">L0N21_12795</name>
</gene>
<evidence type="ECO:0000313" key="6">
    <source>
        <dbReference type="EMBL" id="NSE16928.1"/>
    </source>
</evidence>
<dbReference type="SUPFAM" id="SSF51182">
    <property type="entry name" value="RmlC-like cupins"/>
    <property type="match status" value="1"/>
</dbReference>
<keyword evidence="1" id="KW-0479">Metal-binding</keyword>
<dbReference type="Proteomes" id="UP001199915">
    <property type="component" value="Unassembled WGS sequence"/>
</dbReference>
<dbReference type="Proteomes" id="UP000095709">
    <property type="component" value="Unassembled WGS sequence"/>
</dbReference>
<dbReference type="InterPro" id="IPR014710">
    <property type="entry name" value="RmlC-like_jellyroll"/>
</dbReference>
<reference evidence="6 9" key="2">
    <citation type="journal article" date="2020" name="Cell Host Microbe">
        <title>Functional and Genomic Variation between Human-Derived Isolates of Lachnospiraceae Reveals Inter- and Intra-Species Diversity.</title>
        <authorList>
            <person name="Sorbara M.T."/>
            <person name="Littmann E.R."/>
            <person name="Fontana E."/>
            <person name="Moody T.U."/>
            <person name="Kohout C.E."/>
            <person name="Gjonbalaj M."/>
            <person name="Eaton V."/>
            <person name="Seok R."/>
            <person name="Leiner I.M."/>
            <person name="Pamer E.G."/>
        </authorList>
    </citation>
    <scope>NUCLEOTIDE SEQUENCE [LARGE SCALE GENOMIC DNA]</scope>
    <source>
        <strain evidence="6 9">MSK.14.54</strain>
    </source>
</reference>